<evidence type="ECO:0000313" key="2">
    <source>
        <dbReference type="Proteomes" id="UP000226079"/>
    </source>
</evidence>
<sequence>MAREYARYLSVTHRDPDWHKLSTAHHDCYMALLSSEDLTWAGVAPYMPARYAGLASDLNEKRVLKLWSELEAARMIVVDVATGEVLARTFLRYDNVLAKPNLTKAFVTAFLKVRSEKVKKVVRLELSKLYQEYPDLAGWKQIEELLPELFQELFQEHGR</sequence>
<reference evidence="1 2" key="1">
    <citation type="submission" date="2017-10" db="EMBL/GenBank/DDBJ databases">
        <title>Sequencing the genomes of 1000 actinobacteria strains.</title>
        <authorList>
            <person name="Klenk H.-P."/>
        </authorList>
    </citation>
    <scope>NUCLEOTIDE SEQUENCE [LARGE SCALE GENOMIC DNA]</scope>
    <source>
        <strain evidence="1 2">DSM 15597</strain>
    </source>
</reference>
<dbReference type="EMBL" id="PDJC01000001">
    <property type="protein sequence ID" value="PFG17214.1"/>
    <property type="molecule type" value="Genomic_DNA"/>
</dbReference>
<dbReference type="RefSeq" id="WP_143483610.1">
    <property type="nucleotide sequence ID" value="NZ_PDJC01000001.1"/>
</dbReference>
<proteinExistence type="predicted"/>
<dbReference type="Proteomes" id="UP000226079">
    <property type="component" value="Unassembled WGS sequence"/>
</dbReference>
<keyword evidence="2" id="KW-1185">Reference proteome</keyword>
<evidence type="ECO:0000313" key="1">
    <source>
        <dbReference type="EMBL" id="PFG17214.1"/>
    </source>
</evidence>
<organism evidence="1 2">
    <name type="scientific">Propionicimonas paludicola</name>
    <dbReference type="NCBI Taxonomy" id="185243"/>
    <lineage>
        <taxon>Bacteria</taxon>
        <taxon>Bacillati</taxon>
        <taxon>Actinomycetota</taxon>
        <taxon>Actinomycetes</taxon>
        <taxon>Propionibacteriales</taxon>
        <taxon>Nocardioidaceae</taxon>
        <taxon>Propionicimonas</taxon>
    </lineage>
</organism>
<comment type="caution">
    <text evidence="1">The sequence shown here is derived from an EMBL/GenBank/DDBJ whole genome shotgun (WGS) entry which is preliminary data.</text>
</comment>
<dbReference type="OrthoDB" id="4747530at2"/>
<accession>A0A2A9CS07</accession>
<protein>
    <submittedName>
        <fullName evidence="1">Uncharacterized protein</fullName>
    </submittedName>
</protein>
<dbReference type="AlphaFoldDB" id="A0A2A9CS07"/>
<name>A0A2A9CS07_9ACTN</name>
<gene>
    <name evidence="1" type="ORF">ATK74_1777</name>
</gene>